<feature type="domain" description="Sulfatase N-terminal" evidence="2">
    <location>
        <begin position="36"/>
        <end position="331"/>
    </location>
</feature>
<name>A0A812RVR2_9DINO</name>
<evidence type="ECO:0000259" key="2">
    <source>
        <dbReference type="Pfam" id="PF00884"/>
    </source>
</evidence>
<dbReference type="GO" id="GO:0005539">
    <property type="term" value="F:glycosaminoglycan binding"/>
    <property type="evidence" value="ECO:0007669"/>
    <property type="project" value="TreeGrafter"/>
</dbReference>
<dbReference type="Gene3D" id="3.40.720.10">
    <property type="entry name" value="Alkaline Phosphatase, subunit A"/>
    <property type="match status" value="1"/>
</dbReference>
<comment type="similarity">
    <text evidence="1">Belongs to the sulfatase family.</text>
</comment>
<evidence type="ECO:0000313" key="4">
    <source>
        <dbReference type="Proteomes" id="UP000601435"/>
    </source>
</evidence>
<dbReference type="PANTHER" id="PTHR43108:SF8">
    <property type="entry name" value="SD21168P"/>
    <property type="match status" value="1"/>
</dbReference>
<evidence type="ECO:0000256" key="1">
    <source>
        <dbReference type="ARBA" id="ARBA00008779"/>
    </source>
</evidence>
<gene>
    <name evidence="3" type="primary">GNS</name>
    <name evidence="3" type="ORF">SNEC2469_LOCUS12544</name>
</gene>
<dbReference type="Pfam" id="PF00884">
    <property type="entry name" value="Sulfatase"/>
    <property type="match status" value="1"/>
</dbReference>
<evidence type="ECO:0000313" key="3">
    <source>
        <dbReference type="EMBL" id="CAE7452342.1"/>
    </source>
</evidence>
<protein>
    <submittedName>
        <fullName evidence="3">GNS protein</fullName>
    </submittedName>
</protein>
<comment type="caution">
    <text evidence="3">The sequence shown here is derived from an EMBL/GenBank/DDBJ whole genome shotgun (WGS) entry which is preliminary data.</text>
</comment>
<sequence length="341" mass="38151">RASLEILSSRTTGPSFRSLLALHEIGPVSRSRRERPNIVWILTDDQDQVLGGSFPPTSPHGATPMPKTQRLLFDAGIHAENWHIHVPICSPSRSTLLSGRYFHNIKQVGGSGAGMHVNYSKVNDDTFVRRLHDAGYMTGMFGKYLNVMPEKVPPGFDVWFANGGGDYFAPQFMTKGVDGLPEGWVKFSNAPSNYSTSVIGNISLAFIEKAIHSEQPFMAYIAPKAAHEPFNPAPWYRDTWEAAWPEHEPRAENWNCSAGSRRDHHGNIATEPLLSPEAARVITGVFKNRWRTLLSVDDLIADVIGKVEELGQLDNTYFFFSSDHGFQLGQFNIPMDKRHVY</sequence>
<dbReference type="EMBL" id="CAJNJA010019910">
    <property type="protein sequence ID" value="CAE7452342.1"/>
    <property type="molecule type" value="Genomic_DNA"/>
</dbReference>
<dbReference type="AlphaFoldDB" id="A0A812RVR2"/>
<dbReference type="OrthoDB" id="96314at2759"/>
<reference evidence="3" key="1">
    <citation type="submission" date="2021-02" db="EMBL/GenBank/DDBJ databases">
        <authorList>
            <person name="Dougan E. K."/>
            <person name="Rhodes N."/>
            <person name="Thang M."/>
            <person name="Chan C."/>
        </authorList>
    </citation>
    <scope>NUCLEOTIDE SEQUENCE</scope>
</reference>
<proteinExistence type="inferred from homology"/>
<keyword evidence="4" id="KW-1185">Reference proteome</keyword>
<dbReference type="PANTHER" id="PTHR43108">
    <property type="entry name" value="N-ACETYLGLUCOSAMINE-6-SULFATASE FAMILY MEMBER"/>
    <property type="match status" value="1"/>
</dbReference>
<dbReference type="Proteomes" id="UP000601435">
    <property type="component" value="Unassembled WGS sequence"/>
</dbReference>
<organism evidence="3 4">
    <name type="scientific">Symbiodinium necroappetens</name>
    <dbReference type="NCBI Taxonomy" id="1628268"/>
    <lineage>
        <taxon>Eukaryota</taxon>
        <taxon>Sar</taxon>
        <taxon>Alveolata</taxon>
        <taxon>Dinophyceae</taxon>
        <taxon>Suessiales</taxon>
        <taxon>Symbiodiniaceae</taxon>
        <taxon>Symbiodinium</taxon>
    </lineage>
</organism>
<dbReference type="SUPFAM" id="SSF53649">
    <property type="entry name" value="Alkaline phosphatase-like"/>
    <property type="match status" value="1"/>
</dbReference>
<dbReference type="InterPro" id="IPR000917">
    <property type="entry name" value="Sulfatase_N"/>
</dbReference>
<feature type="non-terminal residue" evidence="3">
    <location>
        <position position="1"/>
    </location>
</feature>
<dbReference type="GO" id="GO:0008449">
    <property type="term" value="F:N-acetylglucosamine-6-sulfatase activity"/>
    <property type="evidence" value="ECO:0007669"/>
    <property type="project" value="TreeGrafter"/>
</dbReference>
<dbReference type="InterPro" id="IPR017850">
    <property type="entry name" value="Alkaline_phosphatase_core_sf"/>
</dbReference>
<accession>A0A812RVR2</accession>
<feature type="non-terminal residue" evidence="3">
    <location>
        <position position="341"/>
    </location>
</feature>